<dbReference type="SUPFAM" id="SSF50998">
    <property type="entry name" value="Quinoprotein alcohol dehydrogenase-like"/>
    <property type="match status" value="1"/>
</dbReference>
<keyword evidence="1" id="KW-0472">Membrane</keyword>
<proteinExistence type="predicted"/>
<sequence length="442" mass="50280">MFRPIPLWLLLLSLVTGSVVMIGFGGLVLHPPRQTLVRESTLWLANVPSVLKKTVKSVTKIPRSYAPSSYDERLPEGLWRNPDQPFVDDGYVLVRAFDENLKRSVVRLISLGDGTVVHQYAPDIRTMNSRSTFVSPLIDVRRDRDARRNLMMHPLLMPDGGIVIHDSSPLARFDACGHMEWMIDGIFHHSLERDGDGNLWAAFRYPKAKVPDVGPLFEDESIMKVSPDGKILHEARIADILDSNQLGWLWRGRPYTDDPFHLNDVQPVLKSGPYWQAGDLFISLRNLSLVMLYRPSTGKVLWWRSNFSHMQHDVSIIDDHRIAVFDNNWRVAAPEGEVDGFNRVAVYDFATDSASYPLDDAMKKLRVHTRAQGRATPLPNGDFMIEETEGGRLMRIAPDGTVRWRYIAATPSMRRLELRWSRYVDPASNQEAITLAKDAKCN</sequence>
<evidence type="ECO:0000313" key="2">
    <source>
        <dbReference type="EMBL" id="MCE0743571.1"/>
    </source>
</evidence>
<keyword evidence="1" id="KW-0812">Transmembrane</keyword>
<keyword evidence="1" id="KW-1133">Transmembrane helix</keyword>
<evidence type="ECO:0000313" key="3">
    <source>
        <dbReference type="Proteomes" id="UP001521074"/>
    </source>
</evidence>
<comment type="caution">
    <text evidence="2">The sequence shown here is derived from an EMBL/GenBank/DDBJ whole genome shotgun (WGS) entry which is preliminary data.</text>
</comment>
<dbReference type="InterPro" id="IPR039535">
    <property type="entry name" value="ASST-like"/>
</dbReference>
<evidence type="ECO:0000256" key="1">
    <source>
        <dbReference type="SAM" id="Phobius"/>
    </source>
</evidence>
<dbReference type="InterPro" id="IPR011047">
    <property type="entry name" value="Quinoprotein_ADH-like_sf"/>
</dbReference>
<protein>
    <submittedName>
        <fullName evidence="2">Arylsulfotransferase family protein</fullName>
    </submittedName>
</protein>
<accession>A0ABS8VYK0</accession>
<gene>
    <name evidence="2" type="ORF">LWC05_06635</name>
</gene>
<organism evidence="2 3">
    <name type="scientific">Acetobacter sicerae</name>
    <dbReference type="NCBI Taxonomy" id="85325"/>
    <lineage>
        <taxon>Bacteria</taxon>
        <taxon>Pseudomonadati</taxon>
        <taxon>Pseudomonadota</taxon>
        <taxon>Alphaproteobacteria</taxon>
        <taxon>Acetobacterales</taxon>
        <taxon>Acetobacteraceae</taxon>
        <taxon>Acetobacter</taxon>
    </lineage>
</organism>
<dbReference type="Proteomes" id="UP001521074">
    <property type="component" value="Unassembled WGS sequence"/>
</dbReference>
<dbReference type="Pfam" id="PF14269">
    <property type="entry name" value="Arylsulfotran_2"/>
    <property type="match status" value="1"/>
</dbReference>
<dbReference type="EMBL" id="JAJSOJ010000018">
    <property type="protein sequence ID" value="MCE0743571.1"/>
    <property type="molecule type" value="Genomic_DNA"/>
</dbReference>
<keyword evidence="3" id="KW-1185">Reference proteome</keyword>
<feature type="transmembrane region" description="Helical" evidence="1">
    <location>
        <begin position="7"/>
        <end position="29"/>
    </location>
</feature>
<dbReference type="RefSeq" id="WP_232877148.1">
    <property type="nucleotide sequence ID" value="NZ_JAJSOJ010000018.1"/>
</dbReference>
<reference evidence="2 3" key="1">
    <citation type="submission" date="2021-12" db="EMBL/GenBank/DDBJ databases">
        <title>Genome sequence of Acetobacter sicerae DmPark20a_162.</title>
        <authorList>
            <person name="Chaston J.M."/>
        </authorList>
    </citation>
    <scope>NUCLEOTIDE SEQUENCE [LARGE SCALE GENOMIC DNA]</scope>
    <source>
        <strain evidence="2 3">DmPark20a_162</strain>
    </source>
</reference>
<name>A0ABS8VYK0_9PROT</name>